<evidence type="ECO:0000313" key="2">
    <source>
        <dbReference type="EMBL" id="PAX51649.1"/>
    </source>
</evidence>
<feature type="chain" id="PRO_5013330999" description="DUF1579 domain-containing protein" evidence="1">
    <location>
        <begin position="21"/>
        <end position="198"/>
    </location>
</feature>
<evidence type="ECO:0008006" key="4">
    <source>
        <dbReference type="Google" id="ProtNLM"/>
    </source>
</evidence>
<gene>
    <name evidence="2" type="ORF">CK510_23620</name>
</gene>
<accession>A0A2A2TE10</accession>
<keyword evidence="3" id="KW-1185">Reference proteome</keyword>
<dbReference type="RefSeq" id="WP_095724006.1">
    <property type="nucleotide sequence ID" value="NZ_NTFS01000356.1"/>
</dbReference>
<sequence>MKIPQSVAAIFAGATLLAIASTSALQTKAEDFPSRQPMRIARESTCSMINGTWFHSGKGIPVSQISGNRIRVNMSNFRRPTAMGRMLNPTKIEVTFPDDGTFIGTLNGDGQISWNNGTVWQATQFAGSWKYEGEYGPKIRQVGDELLIGMSKYNRPNARGNMTAPGQATVNFTDDAIHTATLIAPNCMKWSNGTTWTK</sequence>
<evidence type="ECO:0000313" key="3">
    <source>
        <dbReference type="Proteomes" id="UP000218238"/>
    </source>
</evidence>
<dbReference type="EMBL" id="NTFS01000356">
    <property type="protein sequence ID" value="PAX51649.1"/>
    <property type="molecule type" value="Genomic_DNA"/>
</dbReference>
<dbReference type="OrthoDB" id="8191988at2"/>
<feature type="signal peptide" evidence="1">
    <location>
        <begin position="1"/>
        <end position="20"/>
    </location>
</feature>
<organism evidence="2 3">
    <name type="scientific">Brunnivagina elsteri CCALA 953</name>
    <dbReference type="NCBI Taxonomy" id="987040"/>
    <lineage>
        <taxon>Bacteria</taxon>
        <taxon>Bacillati</taxon>
        <taxon>Cyanobacteriota</taxon>
        <taxon>Cyanophyceae</taxon>
        <taxon>Nostocales</taxon>
        <taxon>Calotrichaceae</taxon>
        <taxon>Brunnivagina</taxon>
    </lineage>
</organism>
<keyword evidence="1" id="KW-0732">Signal</keyword>
<protein>
    <recommendedName>
        <fullName evidence="4">DUF1579 domain-containing protein</fullName>
    </recommendedName>
</protein>
<name>A0A2A2TE10_9CYAN</name>
<dbReference type="AlphaFoldDB" id="A0A2A2TE10"/>
<dbReference type="Proteomes" id="UP000218238">
    <property type="component" value="Unassembled WGS sequence"/>
</dbReference>
<evidence type="ECO:0000256" key="1">
    <source>
        <dbReference type="SAM" id="SignalP"/>
    </source>
</evidence>
<proteinExistence type="predicted"/>
<reference evidence="2 3" key="1">
    <citation type="submission" date="2017-08" db="EMBL/GenBank/DDBJ databases">
        <title>Draft genome sequence of filamentous cyanobacterium Calothrix elsteri CCALA 953.</title>
        <authorList>
            <person name="Gagunashvili A.N."/>
            <person name="Elster J."/>
            <person name="Andresson O.S."/>
        </authorList>
    </citation>
    <scope>NUCLEOTIDE SEQUENCE [LARGE SCALE GENOMIC DNA]</scope>
    <source>
        <strain evidence="2 3">CCALA 953</strain>
    </source>
</reference>
<comment type="caution">
    <text evidence="2">The sequence shown here is derived from an EMBL/GenBank/DDBJ whole genome shotgun (WGS) entry which is preliminary data.</text>
</comment>